<evidence type="ECO:0000313" key="1">
    <source>
        <dbReference type="EMBL" id="GMN39531.1"/>
    </source>
</evidence>
<dbReference type="EMBL" id="BTGU01000009">
    <property type="protein sequence ID" value="GMN39531.1"/>
    <property type="molecule type" value="Genomic_DNA"/>
</dbReference>
<name>A0AA88AFM6_FICCA</name>
<comment type="caution">
    <text evidence="1">The sequence shown here is derived from an EMBL/GenBank/DDBJ whole genome shotgun (WGS) entry which is preliminary data.</text>
</comment>
<protein>
    <submittedName>
        <fullName evidence="1">Uncharacterized protein</fullName>
    </submittedName>
</protein>
<dbReference type="AlphaFoldDB" id="A0AA88AFM6"/>
<evidence type="ECO:0000313" key="2">
    <source>
        <dbReference type="Proteomes" id="UP001187192"/>
    </source>
</evidence>
<gene>
    <name evidence="1" type="ORF">TIFTF001_008778</name>
</gene>
<proteinExistence type="predicted"/>
<sequence>MRSGVLSGPGCSGRPGRVGCLGYPVDRGVGGAASAAGEVYDQCQIMGGHSGLDLEIGAGIVLADRYRVLRVVAAQTPNFISYRLGKMCSRMFPARRRSEPIRMASSRR</sequence>
<organism evidence="1 2">
    <name type="scientific">Ficus carica</name>
    <name type="common">Common fig</name>
    <dbReference type="NCBI Taxonomy" id="3494"/>
    <lineage>
        <taxon>Eukaryota</taxon>
        <taxon>Viridiplantae</taxon>
        <taxon>Streptophyta</taxon>
        <taxon>Embryophyta</taxon>
        <taxon>Tracheophyta</taxon>
        <taxon>Spermatophyta</taxon>
        <taxon>Magnoliopsida</taxon>
        <taxon>eudicotyledons</taxon>
        <taxon>Gunneridae</taxon>
        <taxon>Pentapetalae</taxon>
        <taxon>rosids</taxon>
        <taxon>fabids</taxon>
        <taxon>Rosales</taxon>
        <taxon>Moraceae</taxon>
        <taxon>Ficeae</taxon>
        <taxon>Ficus</taxon>
    </lineage>
</organism>
<reference evidence="1" key="1">
    <citation type="submission" date="2023-07" db="EMBL/GenBank/DDBJ databases">
        <title>draft genome sequence of fig (Ficus carica).</title>
        <authorList>
            <person name="Takahashi T."/>
            <person name="Nishimura K."/>
        </authorList>
    </citation>
    <scope>NUCLEOTIDE SEQUENCE</scope>
</reference>
<dbReference type="Proteomes" id="UP001187192">
    <property type="component" value="Unassembled WGS sequence"/>
</dbReference>
<keyword evidence="2" id="KW-1185">Reference proteome</keyword>
<accession>A0AA88AFM6</accession>